<keyword evidence="2 6" id="KW-1133">Transmembrane helix</keyword>
<dbReference type="GO" id="GO:0016020">
    <property type="term" value="C:membrane"/>
    <property type="evidence" value="ECO:0007669"/>
    <property type="project" value="InterPro"/>
</dbReference>
<evidence type="ECO:0000256" key="4">
    <source>
        <dbReference type="ARBA" id="ARBA00029447"/>
    </source>
</evidence>
<accession>A0A1H2AD86</accession>
<keyword evidence="10" id="KW-1185">Reference proteome</keyword>
<dbReference type="Pfam" id="PF12729">
    <property type="entry name" value="4HB_MCP_1"/>
    <property type="match status" value="1"/>
</dbReference>
<feature type="transmembrane region" description="Helical" evidence="6">
    <location>
        <begin position="198"/>
        <end position="217"/>
    </location>
</feature>
<evidence type="ECO:0000259" key="8">
    <source>
        <dbReference type="PROSITE" id="PS50885"/>
    </source>
</evidence>
<evidence type="ECO:0000259" key="7">
    <source>
        <dbReference type="PROSITE" id="PS50111"/>
    </source>
</evidence>
<dbReference type="PRINTS" id="PR00260">
    <property type="entry name" value="CHEMTRNSDUCR"/>
</dbReference>
<dbReference type="SMART" id="SM00283">
    <property type="entry name" value="MA"/>
    <property type="match status" value="1"/>
</dbReference>
<dbReference type="PANTHER" id="PTHR32089:SF112">
    <property type="entry name" value="LYSOZYME-LIKE PROTEIN-RELATED"/>
    <property type="match status" value="1"/>
</dbReference>
<keyword evidence="6" id="KW-0472">Membrane</keyword>
<dbReference type="Proteomes" id="UP000198688">
    <property type="component" value="Chromosome I"/>
</dbReference>
<dbReference type="InterPro" id="IPR003660">
    <property type="entry name" value="HAMP_dom"/>
</dbReference>
<dbReference type="AlphaFoldDB" id="A0A1H2AD86"/>
<dbReference type="Pfam" id="PF00672">
    <property type="entry name" value="HAMP"/>
    <property type="match status" value="1"/>
</dbReference>
<dbReference type="SMART" id="SM00304">
    <property type="entry name" value="HAMP"/>
    <property type="match status" value="2"/>
</dbReference>
<dbReference type="STRING" id="113562.SAMN04489716_3794"/>
<dbReference type="CDD" id="cd06225">
    <property type="entry name" value="HAMP"/>
    <property type="match status" value="1"/>
</dbReference>
<dbReference type="GO" id="GO:0007165">
    <property type="term" value="P:signal transduction"/>
    <property type="evidence" value="ECO:0007669"/>
    <property type="project" value="UniProtKB-KW"/>
</dbReference>
<dbReference type="Pfam" id="PF00015">
    <property type="entry name" value="MCPsignal"/>
    <property type="match status" value="1"/>
</dbReference>
<dbReference type="SUPFAM" id="SSF58104">
    <property type="entry name" value="Methyl-accepting chemotaxis protein (MCP) signaling domain"/>
    <property type="match status" value="1"/>
</dbReference>
<organism evidence="9 10">
    <name type="scientific">Actinoplanes derwentensis</name>
    <dbReference type="NCBI Taxonomy" id="113562"/>
    <lineage>
        <taxon>Bacteria</taxon>
        <taxon>Bacillati</taxon>
        <taxon>Actinomycetota</taxon>
        <taxon>Actinomycetes</taxon>
        <taxon>Micromonosporales</taxon>
        <taxon>Micromonosporaceae</taxon>
        <taxon>Actinoplanes</taxon>
    </lineage>
</organism>
<dbReference type="PROSITE" id="PS50111">
    <property type="entry name" value="CHEMOTAXIS_TRANSDUC_2"/>
    <property type="match status" value="1"/>
</dbReference>
<dbReference type="PROSITE" id="PS50885">
    <property type="entry name" value="HAMP"/>
    <property type="match status" value="1"/>
</dbReference>
<evidence type="ECO:0000256" key="3">
    <source>
        <dbReference type="ARBA" id="ARBA00023224"/>
    </source>
</evidence>
<dbReference type="RefSeq" id="WP_092545856.1">
    <property type="nucleotide sequence ID" value="NZ_BOMJ01000055.1"/>
</dbReference>
<dbReference type="OrthoDB" id="1115140at2"/>
<sequence length="534" mass="55626">MAILRRMRLAGRLGTAFLIVLVLLGVAVGIGAWGLTRQAASADELQKLQHLMHQVDEQKYYNGDISGWQVAYVWDTRRLGPKEAVDPASDNRAGFLADMEVLQKLLAETDTSVMTDAERALFASIRSLWADYKTADDQMVALYEAGRIEEGDKALLDISYAVYFKINEATAPLVASVTDRADQAAESARSEASTMRTIMVVVFVLAVVVAVLFTVAVTRSVTGPVGRLVDVLRGMARGDLTVQADTSGADEIAAMGRAVDEAVAGVRATVAEIVENGGRLTIASETMHRVSREIDTSVAEADQQAGMAAAAAGGVSGNVHTVAAGSEEMGAAISEISRNAADAAQVASDAVAAARATSETINRLGVSSAQIGDVIKTITAIASQTNLLALNATIEAARAGESGKGFAVVASEVKDLAQETARATERISQQIAAIQSDTGQAVTAIDEISRIIEQISDFQTTIASAVEEQSATTAEMNRGVTEAANGVSDIAGNIASVAHGTAASRSAVGEVARTAEDVRGLADSLRAAAGRFSI</sequence>
<feature type="domain" description="HAMP" evidence="8">
    <location>
        <begin position="219"/>
        <end position="271"/>
    </location>
</feature>
<dbReference type="InterPro" id="IPR004089">
    <property type="entry name" value="MCPsignal_dom"/>
</dbReference>
<dbReference type="PANTHER" id="PTHR32089">
    <property type="entry name" value="METHYL-ACCEPTING CHEMOTAXIS PROTEIN MCPB"/>
    <property type="match status" value="1"/>
</dbReference>
<keyword evidence="3 5" id="KW-0807">Transducer</keyword>
<evidence type="ECO:0000256" key="6">
    <source>
        <dbReference type="SAM" id="Phobius"/>
    </source>
</evidence>
<keyword evidence="1 6" id="KW-0812">Transmembrane</keyword>
<dbReference type="Gene3D" id="1.10.287.950">
    <property type="entry name" value="Methyl-accepting chemotaxis protein"/>
    <property type="match status" value="1"/>
</dbReference>
<dbReference type="GO" id="GO:0006935">
    <property type="term" value="P:chemotaxis"/>
    <property type="evidence" value="ECO:0007669"/>
    <property type="project" value="InterPro"/>
</dbReference>
<evidence type="ECO:0000256" key="5">
    <source>
        <dbReference type="PROSITE-ProRule" id="PRU00284"/>
    </source>
</evidence>
<dbReference type="InterPro" id="IPR024478">
    <property type="entry name" value="HlyB_4HB_MCP"/>
</dbReference>
<protein>
    <submittedName>
        <fullName evidence="9">Methyl-accepting chemotaxis protein</fullName>
    </submittedName>
</protein>
<evidence type="ECO:0000256" key="1">
    <source>
        <dbReference type="ARBA" id="ARBA00022692"/>
    </source>
</evidence>
<evidence type="ECO:0000313" key="10">
    <source>
        <dbReference type="Proteomes" id="UP000198688"/>
    </source>
</evidence>
<dbReference type="InterPro" id="IPR004090">
    <property type="entry name" value="Chemotax_Me-accpt_rcpt"/>
</dbReference>
<evidence type="ECO:0000313" key="9">
    <source>
        <dbReference type="EMBL" id="SDT43931.1"/>
    </source>
</evidence>
<comment type="similarity">
    <text evidence="4">Belongs to the methyl-accepting chemotaxis (MCP) protein family.</text>
</comment>
<dbReference type="GO" id="GO:0004888">
    <property type="term" value="F:transmembrane signaling receptor activity"/>
    <property type="evidence" value="ECO:0007669"/>
    <property type="project" value="InterPro"/>
</dbReference>
<gene>
    <name evidence="9" type="ORF">SAMN04489716_3794</name>
</gene>
<proteinExistence type="inferred from homology"/>
<feature type="domain" description="Methyl-accepting transducer" evidence="7">
    <location>
        <begin position="283"/>
        <end position="519"/>
    </location>
</feature>
<reference evidence="9 10" key="1">
    <citation type="submission" date="2016-10" db="EMBL/GenBank/DDBJ databases">
        <authorList>
            <person name="de Groot N.N."/>
        </authorList>
    </citation>
    <scope>NUCLEOTIDE SEQUENCE [LARGE SCALE GENOMIC DNA]</scope>
    <source>
        <strain evidence="9 10">DSM 43941</strain>
    </source>
</reference>
<dbReference type="EMBL" id="LT629758">
    <property type="protein sequence ID" value="SDT43931.1"/>
    <property type="molecule type" value="Genomic_DNA"/>
</dbReference>
<evidence type="ECO:0000256" key="2">
    <source>
        <dbReference type="ARBA" id="ARBA00022989"/>
    </source>
</evidence>
<name>A0A1H2AD86_9ACTN</name>